<organism evidence="3 4">
    <name type="scientific">Elysia crispata</name>
    <name type="common">lettuce slug</name>
    <dbReference type="NCBI Taxonomy" id="231223"/>
    <lineage>
        <taxon>Eukaryota</taxon>
        <taxon>Metazoa</taxon>
        <taxon>Spiralia</taxon>
        <taxon>Lophotrochozoa</taxon>
        <taxon>Mollusca</taxon>
        <taxon>Gastropoda</taxon>
        <taxon>Heterobranchia</taxon>
        <taxon>Euthyneura</taxon>
        <taxon>Panpulmonata</taxon>
        <taxon>Sacoglossa</taxon>
        <taxon>Placobranchoidea</taxon>
        <taxon>Plakobranchidae</taxon>
        <taxon>Elysia</taxon>
    </lineage>
</organism>
<evidence type="ECO:0000259" key="2">
    <source>
        <dbReference type="Pfam" id="PF01085"/>
    </source>
</evidence>
<dbReference type="GO" id="GO:0005509">
    <property type="term" value="F:calcium ion binding"/>
    <property type="evidence" value="ECO:0007669"/>
    <property type="project" value="TreeGrafter"/>
</dbReference>
<dbReference type="Proteomes" id="UP001283361">
    <property type="component" value="Unassembled WGS sequence"/>
</dbReference>
<proteinExistence type="predicted"/>
<gene>
    <name evidence="3" type="ORF">RRG08_037974</name>
</gene>
<dbReference type="Gene3D" id="3.30.1380.10">
    <property type="match status" value="1"/>
</dbReference>
<dbReference type="GO" id="GO:0007224">
    <property type="term" value="P:smoothened signaling pathway"/>
    <property type="evidence" value="ECO:0007669"/>
    <property type="project" value="TreeGrafter"/>
</dbReference>
<feature type="compositionally biased region" description="Low complexity" evidence="1">
    <location>
        <begin position="63"/>
        <end position="75"/>
    </location>
</feature>
<dbReference type="InterPro" id="IPR009045">
    <property type="entry name" value="Zn_M74/Hedgehog-like"/>
</dbReference>
<dbReference type="GO" id="GO:0005615">
    <property type="term" value="C:extracellular space"/>
    <property type="evidence" value="ECO:0007669"/>
    <property type="project" value="TreeGrafter"/>
</dbReference>
<dbReference type="GO" id="GO:0001708">
    <property type="term" value="P:cell fate specification"/>
    <property type="evidence" value="ECO:0007669"/>
    <property type="project" value="TreeGrafter"/>
</dbReference>
<accession>A0AAE1AE53</accession>
<dbReference type="InterPro" id="IPR050387">
    <property type="entry name" value="Hedgehog_Signaling"/>
</dbReference>
<sequence>MHICDGGRWRGCRSGRTSIDNITNTNNNINDTTSTTTTTSVSLSVQNHDLNGFGQQPHEHLQGVSPSTSGVSSGPADTQHRGLRILSAKTEDHNHCRLQNNTASLHCETASNSTTSTVTVDKSYTRLFTSSKENRVPSSVNKILDNDKSDSWKKSSLRCPDLPRVWAPQRPSTNLSQTRHSNLFTALLALLLLFASLSDACAPRGGSGSRRHRRKLTPLVFKQHVPNVSENTLGASGLSDGPINRGDPRFKDLVRNFNPNIWFRDEEGTGADRIMSQVGLSASAFHPPCLSARTVNLSFPPTLSHRTISTKFALVSLEVFVLSRGGNDRWVLWSETLVCRPWARMVK</sequence>
<dbReference type="PANTHER" id="PTHR11889:SF31">
    <property type="entry name" value="PROTEIN HEDGEHOG"/>
    <property type="match status" value="1"/>
</dbReference>
<dbReference type="GO" id="GO:0005113">
    <property type="term" value="F:patched binding"/>
    <property type="evidence" value="ECO:0007669"/>
    <property type="project" value="TreeGrafter"/>
</dbReference>
<feature type="domain" description="Hedgehog N-terminal signalling" evidence="2">
    <location>
        <begin position="201"/>
        <end position="277"/>
    </location>
</feature>
<protein>
    <recommendedName>
        <fullName evidence="2">Hedgehog N-terminal signalling domain-containing protein</fullName>
    </recommendedName>
</protein>
<keyword evidence="4" id="KW-1185">Reference proteome</keyword>
<feature type="region of interest" description="Disordered" evidence="1">
    <location>
        <begin position="50"/>
        <end position="79"/>
    </location>
</feature>
<dbReference type="EMBL" id="JAWDGP010002177">
    <property type="protein sequence ID" value="KAK3785022.1"/>
    <property type="molecule type" value="Genomic_DNA"/>
</dbReference>
<comment type="caution">
    <text evidence="3">The sequence shown here is derived from an EMBL/GenBank/DDBJ whole genome shotgun (WGS) entry which is preliminary data.</text>
</comment>
<name>A0AAE1AE53_9GAST</name>
<reference evidence="3" key="1">
    <citation type="journal article" date="2023" name="G3 (Bethesda)">
        <title>A reference genome for the long-term kleptoplast-retaining sea slug Elysia crispata morphotype clarki.</title>
        <authorList>
            <person name="Eastman K.E."/>
            <person name="Pendleton A.L."/>
            <person name="Shaikh M.A."/>
            <person name="Suttiyut T."/>
            <person name="Ogas R."/>
            <person name="Tomko P."/>
            <person name="Gavelis G."/>
            <person name="Widhalm J.R."/>
            <person name="Wisecaver J.H."/>
        </authorList>
    </citation>
    <scope>NUCLEOTIDE SEQUENCE</scope>
    <source>
        <strain evidence="3">ECLA1</strain>
    </source>
</reference>
<dbReference type="AlphaFoldDB" id="A0AAE1AE53"/>
<dbReference type="GO" id="GO:0010468">
    <property type="term" value="P:regulation of gene expression"/>
    <property type="evidence" value="ECO:0007669"/>
    <property type="project" value="TreeGrafter"/>
</dbReference>
<dbReference type="GO" id="GO:0007267">
    <property type="term" value="P:cell-cell signaling"/>
    <property type="evidence" value="ECO:0007669"/>
    <property type="project" value="InterPro"/>
</dbReference>
<dbReference type="InterPro" id="IPR000320">
    <property type="entry name" value="Hedgehog_signalling_dom"/>
</dbReference>
<dbReference type="PANTHER" id="PTHR11889">
    <property type="entry name" value="HEDGEHOG"/>
    <property type="match status" value="1"/>
</dbReference>
<evidence type="ECO:0000256" key="1">
    <source>
        <dbReference type="SAM" id="MobiDB-lite"/>
    </source>
</evidence>
<dbReference type="SUPFAM" id="SSF55166">
    <property type="entry name" value="Hedgehog/DD-peptidase"/>
    <property type="match status" value="1"/>
</dbReference>
<dbReference type="Pfam" id="PF01085">
    <property type="entry name" value="HH_signal"/>
    <property type="match status" value="1"/>
</dbReference>
<evidence type="ECO:0000313" key="4">
    <source>
        <dbReference type="Proteomes" id="UP001283361"/>
    </source>
</evidence>
<evidence type="ECO:0000313" key="3">
    <source>
        <dbReference type="EMBL" id="KAK3785022.1"/>
    </source>
</evidence>